<gene>
    <name evidence="2" type="ORF">BJ878DRAFT_483422</name>
</gene>
<reference evidence="2" key="1">
    <citation type="journal article" date="2021" name="IMA Fungus">
        <title>Genomic characterization of three marine fungi, including Emericellopsis atlantica sp. nov. with signatures of a generalist lifestyle and marine biomass degradation.</title>
        <authorList>
            <person name="Hagestad O.C."/>
            <person name="Hou L."/>
            <person name="Andersen J.H."/>
            <person name="Hansen E.H."/>
            <person name="Altermark B."/>
            <person name="Li C."/>
            <person name="Kuhnert E."/>
            <person name="Cox R.J."/>
            <person name="Crous P.W."/>
            <person name="Spatafora J.W."/>
            <person name="Lail K."/>
            <person name="Amirebrahimi M."/>
            <person name="Lipzen A."/>
            <person name="Pangilinan J."/>
            <person name="Andreopoulos W."/>
            <person name="Hayes R.D."/>
            <person name="Ng V."/>
            <person name="Grigoriev I.V."/>
            <person name="Jackson S.A."/>
            <person name="Sutton T.D.S."/>
            <person name="Dobson A.D.W."/>
            <person name="Rama T."/>
        </authorList>
    </citation>
    <scope>NUCLEOTIDE SEQUENCE</scope>
    <source>
        <strain evidence="2">TRa3180A</strain>
    </source>
</reference>
<evidence type="ECO:0000313" key="3">
    <source>
        <dbReference type="Proteomes" id="UP000887226"/>
    </source>
</evidence>
<dbReference type="EMBL" id="MU254313">
    <property type="protein sequence ID" value="KAG9240909.1"/>
    <property type="molecule type" value="Genomic_DNA"/>
</dbReference>
<proteinExistence type="predicted"/>
<dbReference type="Proteomes" id="UP000887226">
    <property type="component" value="Unassembled WGS sequence"/>
</dbReference>
<feature type="region of interest" description="Disordered" evidence="1">
    <location>
        <begin position="1"/>
        <end position="48"/>
    </location>
</feature>
<protein>
    <recommendedName>
        <fullName evidence="4">PPPDE domain-containing protein</fullName>
    </recommendedName>
</protein>
<name>A0A9P7YW56_9HELO</name>
<dbReference type="OrthoDB" id="3431913at2759"/>
<evidence type="ECO:0008006" key="4">
    <source>
        <dbReference type="Google" id="ProtNLM"/>
    </source>
</evidence>
<organism evidence="2 3">
    <name type="scientific">Calycina marina</name>
    <dbReference type="NCBI Taxonomy" id="1763456"/>
    <lineage>
        <taxon>Eukaryota</taxon>
        <taxon>Fungi</taxon>
        <taxon>Dikarya</taxon>
        <taxon>Ascomycota</taxon>
        <taxon>Pezizomycotina</taxon>
        <taxon>Leotiomycetes</taxon>
        <taxon>Helotiales</taxon>
        <taxon>Pezizellaceae</taxon>
        <taxon>Calycina</taxon>
    </lineage>
</organism>
<evidence type="ECO:0000256" key="1">
    <source>
        <dbReference type="SAM" id="MobiDB-lite"/>
    </source>
</evidence>
<evidence type="ECO:0000313" key="2">
    <source>
        <dbReference type="EMBL" id="KAG9240909.1"/>
    </source>
</evidence>
<sequence>MFNFHRKNKSTDVTQEAEPVPEEIPEAVSAGESADAAETDSQKEEKLGRRARLGGFLQQEWSKGLELGKEQLTKGVVTSKVAIQQTLGLGARPNVIPHGDPRVDGELRTVEIGWHPVPGMAFIENSGLGKRITESVGKYPDPTQHWAVLVGDFVHQLWMDGELHVIYINEKVNREEWHTFQVGKTRFTDEALRQTAEMVIHNMRQIRPAYNLINNNCQNFAVKMLDACQIGAHREFASTFAIYQRATGAGTIKDLFVDSHPEDQKTDTDTDLERPGIHRMDTVQTAQIVMDEQTAKIDNH</sequence>
<accession>A0A9P7YW56</accession>
<comment type="caution">
    <text evidence="2">The sequence shown here is derived from an EMBL/GenBank/DDBJ whole genome shotgun (WGS) entry which is preliminary data.</text>
</comment>
<keyword evidence="3" id="KW-1185">Reference proteome</keyword>
<dbReference type="AlphaFoldDB" id="A0A9P7YW56"/>